<dbReference type="InterPro" id="IPR052220">
    <property type="entry name" value="METTL25"/>
</dbReference>
<dbReference type="Proteomes" id="UP000095300">
    <property type="component" value="Unassembled WGS sequence"/>
</dbReference>
<evidence type="ECO:0000259" key="1">
    <source>
        <dbReference type="Pfam" id="PF13679"/>
    </source>
</evidence>
<dbReference type="VEuPathDB" id="VectorBase:SCAU015191"/>
<dbReference type="EnsemblMetazoa" id="SCAU015191-RB">
    <property type="protein sequence ID" value="SCAU015191-PB"/>
    <property type="gene ID" value="SCAU015191"/>
</dbReference>
<dbReference type="PANTHER" id="PTHR12496:SF0">
    <property type="entry name" value="METHYLTRANSFERASE DOMAIN-CONTAINING PROTEIN"/>
    <property type="match status" value="1"/>
</dbReference>
<dbReference type="Pfam" id="PF13679">
    <property type="entry name" value="Methyltransf_32"/>
    <property type="match status" value="1"/>
</dbReference>
<dbReference type="SUPFAM" id="SSF53335">
    <property type="entry name" value="S-adenosyl-L-methionine-dependent methyltransferases"/>
    <property type="match status" value="1"/>
</dbReference>
<feature type="domain" description="Methyltransferase" evidence="1">
    <location>
        <begin position="118"/>
        <end position="273"/>
    </location>
</feature>
<reference evidence="2" key="1">
    <citation type="submission" date="2020-05" db="UniProtKB">
        <authorList>
            <consortium name="EnsemblMetazoa"/>
        </authorList>
    </citation>
    <scope>IDENTIFICATION</scope>
    <source>
        <strain evidence="2">USDA</strain>
    </source>
</reference>
<dbReference type="InterPro" id="IPR025714">
    <property type="entry name" value="Methyltranfer_dom"/>
</dbReference>
<dbReference type="AlphaFoldDB" id="A0A1I8Q9Q1"/>
<evidence type="ECO:0000313" key="2">
    <source>
        <dbReference type="EnsemblMetazoa" id="SCAU015191-PB"/>
    </source>
</evidence>
<dbReference type="KEGG" id="scac:106090790"/>
<organism evidence="2 3">
    <name type="scientific">Stomoxys calcitrans</name>
    <name type="common">Stable fly</name>
    <name type="synonym">Conops calcitrans</name>
    <dbReference type="NCBI Taxonomy" id="35570"/>
    <lineage>
        <taxon>Eukaryota</taxon>
        <taxon>Metazoa</taxon>
        <taxon>Ecdysozoa</taxon>
        <taxon>Arthropoda</taxon>
        <taxon>Hexapoda</taxon>
        <taxon>Insecta</taxon>
        <taxon>Pterygota</taxon>
        <taxon>Neoptera</taxon>
        <taxon>Endopterygota</taxon>
        <taxon>Diptera</taxon>
        <taxon>Brachycera</taxon>
        <taxon>Muscomorpha</taxon>
        <taxon>Muscoidea</taxon>
        <taxon>Muscidae</taxon>
        <taxon>Stomoxys</taxon>
    </lineage>
</organism>
<protein>
    <recommendedName>
        <fullName evidence="1">Methyltransferase domain-containing protein</fullName>
    </recommendedName>
</protein>
<name>A0A1I8Q9Q1_STOCA</name>
<sequence>MTLPTGFDSNFDYFKQTVEFLSQYSWIYQEANTCFVKANILEKMPMEFQEYFQNISLEDLNQFPQVQQPMANQNLPFSIKEFRQQLSALIPAEAFLKPFSWEKSKDIKMENFKKMNLKKRHEIQRLASLIQKQLKELPKCVLIDFGCGLGYLSEMLYKLNDKFLIVGLESDTYRVETAQQRLKSYLPKAQHSIRYFEEYITERSKDFIVKCVEELLPNSNEQKVDEVPKTEAHMAIIGLHACADLTITSIKLFLAMPYVRQLIIMPCCYHKMELCPKTLQFTNFPLSRCLKELVAKDKNYVNFLNRPFLRLACQQTLKRWQKCSRDEHTLHGREMFLRALADALANKDSQVVIKSKQKFEMPSSLKECDFDGFSRLYHIQSKAGAAAVRVEWSDEQRKEFHTILQRYPNGDMLAEGLTCLQTSMQKLCENIVLYDRLCYMQETALLLNIKLNVRYEKLMDEELSPRCYALIAEKT</sequence>
<proteinExistence type="predicted"/>
<evidence type="ECO:0000313" key="3">
    <source>
        <dbReference type="Proteomes" id="UP000095300"/>
    </source>
</evidence>
<accession>A0A1I8Q9Q1</accession>
<dbReference type="OrthoDB" id="10258156at2759"/>
<gene>
    <name evidence="2" type="primary">106090790</name>
</gene>
<dbReference type="Gene3D" id="3.40.50.150">
    <property type="entry name" value="Vaccinia Virus protein VP39"/>
    <property type="match status" value="1"/>
</dbReference>
<dbReference type="PANTHER" id="PTHR12496">
    <property type="entry name" value="CGI-41 METHYLTRANSFERASE"/>
    <property type="match status" value="1"/>
</dbReference>
<dbReference type="InterPro" id="IPR029063">
    <property type="entry name" value="SAM-dependent_MTases_sf"/>
</dbReference>
<keyword evidence="3" id="KW-1185">Reference proteome</keyword>
<dbReference type="STRING" id="35570.A0A1I8Q9Q1"/>